<evidence type="ECO:0000313" key="2">
    <source>
        <dbReference type="Proteomes" id="UP000006931"/>
    </source>
</evidence>
<name>D5AXW5_RICPP</name>
<dbReference type="AlphaFoldDB" id="D5AXW5"/>
<dbReference type="KEGG" id="rpq:rpr22_0743"/>
<protein>
    <submittedName>
        <fullName evidence="1">Uncharacterized protein</fullName>
    </submittedName>
</protein>
<organism evidence="1 2">
    <name type="scientific">Rickettsia prowazekii (strain Rp22)</name>
    <dbReference type="NCBI Taxonomy" id="449216"/>
    <lineage>
        <taxon>Bacteria</taxon>
        <taxon>Pseudomonadati</taxon>
        <taxon>Pseudomonadota</taxon>
        <taxon>Alphaproteobacteria</taxon>
        <taxon>Rickettsiales</taxon>
        <taxon>Rickettsiaceae</taxon>
        <taxon>Rickettsieae</taxon>
        <taxon>Rickettsia</taxon>
        <taxon>typhus group</taxon>
    </lineage>
</organism>
<accession>D5AXW5</accession>
<reference evidence="1 2" key="1">
    <citation type="journal article" date="2010" name="Genome Res.">
        <title>Genomic, proteomic, and transcriptomic analysis of virulent and avirulent Rickettsia prowazekii reveals its adaptive mutation capabilities.</title>
        <authorList>
            <person name="Bechah Y."/>
            <person name="El Karkouri K."/>
            <person name="Mediannikov O."/>
            <person name="Leroy Q."/>
            <person name="Pelletier N."/>
            <person name="Robert C."/>
            <person name="Medigue C."/>
            <person name="Mege J.L."/>
            <person name="Raoult D."/>
        </authorList>
    </citation>
    <scope>NUCLEOTIDE SEQUENCE [LARGE SCALE GENOMIC DNA]</scope>
    <source>
        <strain evidence="1 2">Rp22</strain>
    </source>
</reference>
<dbReference type="Proteomes" id="UP000006931">
    <property type="component" value="Chromosome"/>
</dbReference>
<dbReference type="EMBL" id="CP001584">
    <property type="protein sequence ID" value="ADE30254.1"/>
    <property type="molecule type" value="Genomic_DNA"/>
</dbReference>
<gene>
    <name evidence="1" type="ORF">rpr22_0743</name>
</gene>
<evidence type="ECO:0000313" key="1">
    <source>
        <dbReference type="EMBL" id="ADE30254.1"/>
    </source>
</evidence>
<proteinExistence type="predicted"/>
<dbReference type="HOGENOM" id="CLU_3047528_0_0_5"/>
<sequence length="54" mass="6438">MSRVVFTTSKAQYEVMGEETILLNDFLDCNTMYIIRPYYISRKKAHFFKVGFFS</sequence>